<dbReference type="RefSeq" id="XP_028465392.1">
    <property type="nucleotide sequence ID" value="XM_028608210.1"/>
</dbReference>
<sequence>MASSKLVPSNPSDVMVIRDLTPNLTTLSVPFLRAGAIRIGGRATLARLPTGNLAVFSPVALTPEVRTKIDELAGPRGGTVSHIVAPDLEHHIFLSEWKSAFPGAKLIGPAGLPEKRAKTAAQHNPDPRIKDDPFAVVFPLGDEAKKRSVKVDPDFDAAFDYEFVDAHANREIAFFHRPDRTLIQADLLFNLPAHEQYSRVPEDQRSTSRLADRIFTALQTTEGDLTWVRRFHWHVASRRNRPSFNASIRRINQWDFVNIVPCHGETMLGDGKERFRNVFAWHLQDEPK</sequence>
<reference evidence="1 2" key="1">
    <citation type="journal article" date="2018" name="Mol. Ecol.">
        <title>The obligate alkalophilic soda-lake fungus Sodiomyces alkalinus has shifted to a protein diet.</title>
        <authorList>
            <person name="Grum-Grzhimaylo A.A."/>
            <person name="Falkoski D.L."/>
            <person name="van den Heuvel J."/>
            <person name="Valero-Jimenez C.A."/>
            <person name="Min B."/>
            <person name="Choi I.G."/>
            <person name="Lipzen A."/>
            <person name="Daum C.G."/>
            <person name="Aanen D.K."/>
            <person name="Tsang A."/>
            <person name="Henrissat B."/>
            <person name="Bilanenko E.N."/>
            <person name="de Vries R.P."/>
            <person name="van Kan J.A.L."/>
            <person name="Grigoriev I.V."/>
            <person name="Debets A.J.M."/>
        </authorList>
    </citation>
    <scope>NUCLEOTIDE SEQUENCE [LARGE SCALE GENOMIC DNA]</scope>
    <source>
        <strain evidence="1 2">F11</strain>
    </source>
</reference>
<dbReference type="OrthoDB" id="421671at2759"/>
<dbReference type="EMBL" id="ML119057">
    <property type="protein sequence ID" value="ROT37586.1"/>
    <property type="molecule type" value="Genomic_DNA"/>
</dbReference>
<dbReference type="STRING" id="1314773.A0A3N2PTE7"/>
<gene>
    <name evidence="1" type="ORF">SODALDRAFT_280056</name>
</gene>
<accession>A0A3N2PTE7</accession>
<evidence type="ECO:0000313" key="1">
    <source>
        <dbReference type="EMBL" id="ROT37586.1"/>
    </source>
</evidence>
<proteinExistence type="predicted"/>
<dbReference type="InterPro" id="IPR025638">
    <property type="entry name" value="DUF4336"/>
</dbReference>
<evidence type="ECO:0000313" key="2">
    <source>
        <dbReference type="Proteomes" id="UP000272025"/>
    </source>
</evidence>
<organism evidence="1 2">
    <name type="scientific">Sodiomyces alkalinus (strain CBS 110278 / VKM F-3762 / F11)</name>
    <name type="common">Alkaliphilic filamentous fungus</name>
    <dbReference type="NCBI Taxonomy" id="1314773"/>
    <lineage>
        <taxon>Eukaryota</taxon>
        <taxon>Fungi</taxon>
        <taxon>Dikarya</taxon>
        <taxon>Ascomycota</taxon>
        <taxon>Pezizomycotina</taxon>
        <taxon>Sordariomycetes</taxon>
        <taxon>Hypocreomycetidae</taxon>
        <taxon>Glomerellales</taxon>
        <taxon>Plectosphaerellaceae</taxon>
        <taxon>Sodiomyces</taxon>
    </lineage>
</organism>
<dbReference type="PANTHER" id="PTHR33835">
    <property type="entry name" value="YALI0C07656P"/>
    <property type="match status" value="1"/>
</dbReference>
<dbReference type="Proteomes" id="UP000272025">
    <property type="component" value="Unassembled WGS sequence"/>
</dbReference>
<dbReference type="PANTHER" id="PTHR33835:SF1">
    <property type="entry name" value="METALLO-BETA-LACTAMASE DOMAIN-CONTAINING PROTEIN"/>
    <property type="match status" value="1"/>
</dbReference>
<dbReference type="AlphaFoldDB" id="A0A3N2PTE7"/>
<evidence type="ECO:0008006" key="3">
    <source>
        <dbReference type="Google" id="ProtNLM"/>
    </source>
</evidence>
<dbReference type="InterPro" id="IPR036866">
    <property type="entry name" value="RibonucZ/Hydroxyglut_hydro"/>
</dbReference>
<dbReference type="GeneID" id="39576688"/>
<keyword evidence="2" id="KW-1185">Reference proteome</keyword>
<dbReference type="Pfam" id="PF14234">
    <property type="entry name" value="DUF4336"/>
    <property type="match status" value="1"/>
</dbReference>
<protein>
    <recommendedName>
        <fullName evidence="3">DUF4336 domain-containing protein</fullName>
    </recommendedName>
</protein>
<dbReference type="SUPFAM" id="SSF56281">
    <property type="entry name" value="Metallo-hydrolase/oxidoreductase"/>
    <property type="match status" value="1"/>
</dbReference>
<name>A0A3N2PTE7_SODAK</name>